<name>A0A450WGQ8_9GAMM</name>
<gene>
    <name evidence="1" type="ORF">BECKLFY1418C_GA0070996_102229</name>
</gene>
<organism evidence="1">
    <name type="scientific">Candidatus Kentrum sp. LFY</name>
    <dbReference type="NCBI Taxonomy" id="2126342"/>
    <lineage>
        <taxon>Bacteria</taxon>
        <taxon>Pseudomonadati</taxon>
        <taxon>Pseudomonadota</taxon>
        <taxon>Gammaproteobacteria</taxon>
        <taxon>Candidatus Kentrum</taxon>
    </lineage>
</organism>
<proteinExistence type="predicted"/>
<reference evidence="1" key="1">
    <citation type="submission" date="2019-02" db="EMBL/GenBank/DDBJ databases">
        <authorList>
            <person name="Gruber-Vodicka R. H."/>
            <person name="Seah K. B. B."/>
        </authorList>
    </citation>
    <scope>NUCLEOTIDE SEQUENCE</scope>
    <source>
        <strain evidence="1">BECK_BY7</strain>
    </source>
</reference>
<evidence type="ECO:0000313" key="1">
    <source>
        <dbReference type="EMBL" id="VFK16279.1"/>
    </source>
</evidence>
<sequence>MPACNEQERVVMATAVMDHLEQNFQDYEDHVVVEGTMLALMEVYKPEDLSRFVSKFFHEEVV</sequence>
<protein>
    <submittedName>
        <fullName evidence="1">Uncharacterized protein</fullName>
    </submittedName>
</protein>
<dbReference type="AlphaFoldDB" id="A0A450WGQ8"/>
<dbReference type="EMBL" id="CAADFN010000022">
    <property type="protein sequence ID" value="VFK16279.1"/>
    <property type="molecule type" value="Genomic_DNA"/>
</dbReference>
<accession>A0A450WGQ8</accession>